<name>A0ABD2P348_9CUCU</name>
<sequence>MWFSLGRSEGFPTQYPPNATPVVFDTLEYGIVVTFLILLFCFGISLPSTDKTSNYKTYSRVFLQLLIGFLLLFGNFGQDWEIAKANVVTPYKAGFSGEINATVGIYIGLRSVNVTLKSTPDPKSDLKKEIINYNERFTWTWDQGRFGFGPYAGRLQQEFRAAQLRGVPTPILWIVDYFVIDGEGFRFGRFYRTAGWYCHILLWSGFATWLLSLILFRSVIVYGGYCLGMTGGLQLVAILIWLVVRNPLPLFIPFEGGNLTTSYGLSFWLTFFNGLLCIILSAIIIAMDQKHYELLYSYFEIDPLASYDEISYLTLEEESLLRHKVVKNDIPLINMTPTEEEDEKVEYIPVYKKRGTIHHRHYPAIPPSISRSTKPKRMLNQNV</sequence>
<dbReference type="Proteomes" id="UP001516400">
    <property type="component" value="Unassembled WGS sequence"/>
</dbReference>
<feature type="transmembrane region" description="Helical" evidence="7">
    <location>
        <begin position="27"/>
        <end position="46"/>
    </location>
</feature>
<dbReference type="InterPro" id="IPR018469">
    <property type="entry name" value="Dual_oxidase_maturation_fac"/>
</dbReference>
<dbReference type="PANTHER" id="PTHR31158">
    <property type="entry name" value="DUAL OXIDASE 2"/>
    <property type="match status" value="1"/>
</dbReference>
<comment type="caution">
    <text evidence="8">The sequence shown here is derived from an EMBL/GenBank/DDBJ whole genome shotgun (WGS) entry which is preliminary data.</text>
</comment>
<keyword evidence="9" id="KW-1185">Reference proteome</keyword>
<dbReference type="GO" id="GO:0016020">
    <property type="term" value="C:membrane"/>
    <property type="evidence" value="ECO:0007669"/>
    <property type="project" value="UniProtKB-SubCell"/>
</dbReference>
<protein>
    <recommendedName>
        <fullName evidence="10">Dual oxidase maturation factor 1</fullName>
    </recommendedName>
</protein>
<reference evidence="8 9" key="1">
    <citation type="journal article" date="2021" name="BMC Biol.">
        <title>Horizontally acquired antibacterial genes associated with adaptive radiation of ladybird beetles.</title>
        <authorList>
            <person name="Li H.S."/>
            <person name="Tang X.F."/>
            <person name="Huang Y.H."/>
            <person name="Xu Z.Y."/>
            <person name="Chen M.L."/>
            <person name="Du X.Y."/>
            <person name="Qiu B.Y."/>
            <person name="Chen P.T."/>
            <person name="Zhang W."/>
            <person name="Slipinski A."/>
            <person name="Escalona H.E."/>
            <person name="Waterhouse R.M."/>
            <person name="Zwick A."/>
            <person name="Pang H."/>
        </authorList>
    </citation>
    <scope>NUCLEOTIDE SEQUENCE [LARGE SCALE GENOMIC DNA]</scope>
    <source>
        <strain evidence="8">SYSU2018</strain>
    </source>
</reference>
<proteinExistence type="inferred from homology"/>
<evidence type="ECO:0000256" key="7">
    <source>
        <dbReference type="SAM" id="Phobius"/>
    </source>
</evidence>
<feature type="transmembrane region" description="Helical" evidence="7">
    <location>
        <begin position="264"/>
        <end position="287"/>
    </location>
</feature>
<evidence type="ECO:0000313" key="8">
    <source>
        <dbReference type="EMBL" id="KAL3285370.1"/>
    </source>
</evidence>
<evidence type="ECO:0000256" key="6">
    <source>
        <dbReference type="ARBA" id="ARBA00023180"/>
    </source>
</evidence>
<dbReference type="PANTHER" id="PTHR31158:SF1">
    <property type="entry name" value="DOXA1 FACTOR-RELATED"/>
    <property type="match status" value="1"/>
</dbReference>
<evidence type="ECO:0000256" key="2">
    <source>
        <dbReference type="ARBA" id="ARBA00009816"/>
    </source>
</evidence>
<evidence type="ECO:0000256" key="1">
    <source>
        <dbReference type="ARBA" id="ARBA00004141"/>
    </source>
</evidence>
<comment type="subcellular location">
    <subcellularLocation>
        <location evidence="1">Membrane</location>
        <topology evidence="1">Multi-pass membrane protein</topology>
    </subcellularLocation>
</comment>
<keyword evidence="5 7" id="KW-0472">Membrane</keyword>
<gene>
    <name evidence="8" type="ORF">HHI36_019477</name>
</gene>
<evidence type="ECO:0008006" key="10">
    <source>
        <dbReference type="Google" id="ProtNLM"/>
    </source>
</evidence>
<dbReference type="Pfam" id="PF10204">
    <property type="entry name" value="DuoxA"/>
    <property type="match status" value="1"/>
</dbReference>
<keyword evidence="3 7" id="KW-0812">Transmembrane</keyword>
<keyword evidence="6" id="KW-0325">Glycoprotein</keyword>
<accession>A0ABD2P348</accession>
<dbReference type="AlphaFoldDB" id="A0ABD2P348"/>
<feature type="transmembrane region" description="Helical" evidence="7">
    <location>
        <begin position="222"/>
        <end position="244"/>
    </location>
</feature>
<evidence type="ECO:0000313" key="9">
    <source>
        <dbReference type="Proteomes" id="UP001516400"/>
    </source>
</evidence>
<comment type="similarity">
    <text evidence="2">Belongs to the DUOXA family.</text>
</comment>
<feature type="transmembrane region" description="Helical" evidence="7">
    <location>
        <begin position="58"/>
        <end position="76"/>
    </location>
</feature>
<evidence type="ECO:0000256" key="5">
    <source>
        <dbReference type="ARBA" id="ARBA00023136"/>
    </source>
</evidence>
<dbReference type="EMBL" id="JABFTP020000165">
    <property type="protein sequence ID" value="KAL3285370.1"/>
    <property type="molecule type" value="Genomic_DNA"/>
</dbReference>
<organism evidence="8 9">
    <name type="scientific">Cryptolaemus montrouzieri</name>
    <dbReference type="NCBI Taxonomy" id="559131"/>
    <lineage>
        <taxon>Eukaryota</taxon>
        <taxon>Metazoa</taxon>
        <taxon>Ecdysozoa</taxon>
        <taxon>Arthropoda</taxon>
        <taxon>Hexapoda</taxon>
        <taxon>Insecta</taxon>
        <taxon>Pterygota</taxon>
        <taxon>Neoptera</taxon>
        <taxon>Endopterygota</taxon>
        <taxon>Coleoptera</taxon>
        <taxon>Polyphaga</taxon>
        <taxon>Cucujiformia</taxon>
        <taxon>Coccinelloidea</taxon>
        <taxon>Coccinellidae</taxon>
        <taxon>Scymninae</taxon>
        <taxon>Scymnini</taxon>
        <taxon>Cryptolaemus</taxon>
    </lineage>
</organism>
<keyword evidence="4 7" id="KW-1133">Transmembrane helix</keyword>
<evidence type="ECO:0000256" key="4">
    <source>
        <dbReference type="ARBA" id="ARBA00022989"/>
    </source>
</evidence>
<evidence type="ECO:0000256" key="3">
    <source>
        <dbReference type="ARBA" id="ARBA00022692"/>
    </source>
</evidence>
<feature type="transmembrane region" description="Helical" evidence="7">
    <location>
        <begin position="194"/>
        <end position="215"/>
    </location>
</feature>